<accession>A0A0F7WX72</accession>
<keyword evidence="6 8" id="KW-0342">GTP-binding</keyword>
<feature type="binding site" evidence="8">
    <location>
        <begin position="118"/>
        <end position="121"/>
    </location>
    <ligand>
        <name>GTP</name>
        <dbReference type="ChEBI" id="CHEBI:37565"/>
        <label>1</label>
    </ligand>
</feature>
<feature type="binding site" evidence="8">
    <location>
        <begin position="344"/>
        <end position="347"/>
    </location>
    <ligand>
        <name>GTP</name>
        <dbReference type="ChEBI" id="CHEBI:37565"/>
        <label>2</label>
    </ligand>
</feature>
<dbReference type="PIRSF" id="PIRSF006485">
    <property type="entry name" value="GTP-binding_EngA"/>
    <property type="match status" value="1"/>
</dbReference>
<evidence type="ECO:0000256" key="10">
    <source>
        <dbReference type="RuleBase" id="RU004481"/>
    </source>
</evidence>
<evidence type="ECO:0000256" key="2">
    <source>
        <dbReference type="ARBA" id="ARBA00020953"/>
    </source>
</evidence>
<reference evidence="13" key="1">
    <citation type="submission" date="2015-05" db="EMBL/GenBank/DDBJ databases">
        <authorList>
            <person name="Rattei Thomas"/>
        </authorList>
    </citation>
    <scope>NUCLEOTIDE SEQUENCE</scope>
    <source>
        <strain evidence="13">DC9</strain>
    </source>
</reference>
<feature type="domain" description="EngA-type G" evidence="12">
    <location>
        <begin position="2"/>
        <end position="166"/>
    </location>
</feature>
<dbReference type="HAMAP" id="MF_00195">
    <property type="entry name" value="GTPase_Der"/>
    <property type="match status" value="1"/>
</dbReference>
<keyword evidence="5 8" id="KW-0547">Nucleotide-binding</keyword>
<dbReference type="SUPFAM" id="SSF82653">
    <property type="entry name" value="Probable GTPase Der, C-terminal domain"/>
    <property type="match status" value="1"/>
</dbReference>
<keyword evidence="3 8" id="KW-0690">Ribosome biogenesis</keyword>
<feature type="compositionally biased region" description="Acidic residues" evidence="11">
    <location>
        <begin position="168"/>
        <end position="188"/>
    </location>
</feature>
<organism evidence="13">
    <name type="scientific">Chlamydia pneumoniae</name>
    <name type="common">Chlamydophila pneumoniae</name>
    <dbReference type="NCBI Taxonomy" id="83558"/>
    <lineage>
        <taxon>Bacteria</taxon>
        <taxon>Pseudomonadati</taxon>
        <taxon>Chlamydiota</taxon>
        <taxon>Chlamydiia</taxon>
        <taxon>Chlamydiales</taxon>
        <taxon>Chlamydiaceae</taxon>
        <taxon>Chlamydia/Chlamydophila group</taxon>
        <taxon>Chlamydia</taxon>
    </lineage>
</organism>
<dbReference type="FunFam" id="3.40.50.300:FF:000494">
    <property type="entry name" value="tRNA modification GTPase MnmE"/>
    <property type="match status" value="1"/>
</dbReference>
<evidence type="ECO:0000256" key="1">
    <source>
        <dbReference type="ARBA" id="ARBA00008279"/>
    </source>
</evidence>
<dbReference type="PROSITE" id="PS51712">
    <property type="entry name" value="G_ENGA"/>
    <property type="match status" value="2"/>
</dbReference>
<dbReference type="InterPro" id="IPR016484">
    <property type="entry name" value="GTPase_Der"/>
</dbReference>
<dbReference type="SUPFAM" id="SSF52540">
    <property type="entry name" value="P-loop containing nucleoside triphosphate hydrolases"/>
    <property type="match status" value="2"/>
</dbReference>
<gene>
    <name evidence="8" type="primary">der</name>
    <name evidence="13" type="ORF">BN1224_DC9_CA_00170</name>
</gene>
<dbReference type="FunFam" id="3.40.50.300:FF:000040">
    <property type="entry name" value="GTPase Der"/>
    <property type="match status" value="1"/>
</dbReference>
<dbReference type="PANTHER" id="PTHR43834:SF6">
    <property type="entry name" value="GTPASE DER"/>
    <property type="match status" value="1"/>
</dbReference>
<dbReference type="CDD" id="cd01895">
    <property type="entry name" value="EngA2"/>
    <property type="match status" value="1"/>
</dbReference>
<evidence type="ECO:0000256" key="6">
    <source>
        <dbReference type="ARBA" id="ARBA00023134"/>
    </source>
</evidence>
<dbReference type="InterPro" id="IPR031166">
    <property type="entry name" value="G_ENGA"/>
</dbReference>
<feature type="binding site" evidence="8">
    <location>
        <begin position="279"/>
        <end position="283"/>
    </location>
    <ligand>
        <name>GTP</name>
        <dbReference type="ChEBI" id="CHEBI:37565"/>
        <label>2</label>
    </ligand>
</feature>
<dbReference type="InterPro" id="IPR006073">
    <property type="entry name" value="GTP-bd"/>
</dbReference>
<evidence type="ECO:0000256" key="8">
    <source>
        <dbReference type="HAMAP-Rule" id="MF_00195"/>
    </source>
</evidence>
<sequence length="488" mass="55501">MLKIAILGRPNVGKSSLFNRLCKRSLAIVNSQEGTTRDRLYGELHAFGVPAQVIDTGGVDHNSEDYFQKHIYNQALTGAKEADVLLLVIDIRCGITEEDAHLAKLLLPLKKPLILVANKADSRQEELQIHETYKLGIRDIVVTSTAHDKHIDTLLQRIKLVANLPEPREEEEEEGLEELSVDEHEESEAALPSNTFPDFSEVFTEGFSPEEPCTIPESPQQAPKTLKIALIGRPNVGKSSIINGLLNEERCIIDNTPGTTRDNIDILYSHKDRQYLFIDTAGLRKMKSVKNSIEWISSSRTEKAISRADICLLVIDATQKLSSYEKRILSLISKRKKPHIILINKWDLLEEVRMEHYCKDLRATDPYLGQAKMLCISATTKRNLKKIFSAIDELHHVVSNKVPTPIVNKTLASALHRNHPQVIQGRRLRIYYAIQKTTTPLQFLLFINAKSLLTKHYEYYLKNTLKSSFNLYGIPFDLEFKEKPKRHN</sequence>
<evidence type="ECO:0000256" key="4">
    <source>
        <dbReference type="ARBA" id="ARBA00022737"/>
    </source>
</evidence>
<dbReference type="PANTHER" id="PTHR43834">
    <property type="entry name" value="GTPASE DER"/>
    <property type="match status" value="1"/>
</dbReference>
<feature type="region of interest" description="Disordered" evidence="11">
    <location>
        <begin position="165"/>
        <end position="196"/>
    </location>
</feature>
<evidence type="ECO:0000256" key="7">
    <source>
        <dbReference type="ARBA" id="ARBA00032345"/>
    </source>
</evidence>
<dbReference type="InterPro" id="IPR015946">
    <property type="entry name" value="KH_dom-like_a/b"/>
</dbReference>
<feature type="binding site" evidence="8">
    <location>
        <begin position="232"/>
        <end position="239"/>
    </location>
    <ligand>
        <name>GTP</name>
        <dbReference type="ChEBI" id="CHEBI:37565"/>
        <label>2</label>
    </ligand>
</feature>
<dbReference type="InterPro" id="IPR027417">
    <property type="entry name" value="P-loop_NTPase"/>
</dbReference>
<dbReference type="GO" id="GO:0005525">
    <property type="term" value="F:GTP binding"/>
    <property type="evidence" value="ECO:0007669"/>
    <property type="project" value="UniProtKB-UniRule"/>
</dbReference>
<dbReference type="Gene3D" id="3.30.300.20">
    <property type="match status" value="1"/>
</dbReference>
<dbReference type="AlphaFoldDB" id="A0A0F7WX72"/>
<dbReference type="Gene3D" id="3.40.50.300">
    <property type="entry name" value="P-loop containing nucleotide triphosphate hydrolases"/>
    <property type="match status" value="2"/>
</dbReference>
<evidence type="ECO:0000256" key="5">
    <source>
        <dbReference type="ARBA" id="ARBA00022741"/>
    </source>
</evidence>
<evidence type="ECO:0000256" key="11">
    <source>
        <dbReference type="SAM" id="MobiDB-lite"/>
    </source>
</evidence>
<comment type="similarity">
    <text evidence="1 8 9 10">Belongs to the TRAFAC class TrmE-Era-EngA-EngB-Septin-like GTPase superfamily. EngA (Der) GTPase family.</text>
</comment>
<evidence type="ECO:0000313" key="13">
    <source>
        <dbReference type="EMBL" id="CRI42969.1"/>
    </source>
</evidence>
<dbReference type="GO" id="GO:0043022">
    <property type="term" value="F:ribosome binding"/>
    <property type="evidence" value="ECO:0007669"/>
    <property type="project" value="TreeGrafter"/>
</dbReference>
<evidence type="ECO:0000256" key="9">
    <source>
        <dbReference type="PROSITE-ProRule" id="PRU01049"/>
    </source>
</evidence>
<evidence type="ECO:0000259" key="12">
    <source>
        <dbReference type="PROSITE" id="PS51712"/>
    </source>
</evidence>
<dbReference type="Pfam" id="PF14714">
    <property type="entry name" value="KH_dom-like"/>
    <property type="match status" value="1"/>
</dbReference>
<dbReference type="InterPro" id="IPR005225">
    <property type="entry name" value="Small_GTP-bd"/>
</dbReference>
<comment type="subunit">
    <text evidence="8">Associates with the 50S ribosomal subunit.</text>
</comment>
<feature type="binding site" evidence="8">
    <location>
        <begin position="8"/>
        <end position="15"/>
    </location>
    <ligand>
        <name>GTP</name>
        <dbReference type="ChEBI" id="CHEBI:37565"/>
        <label>1</label>
    </ligand>
</feature>
<evidence type="ECO:0000256" key="3">
    <source>
        <dbReference type="ARBA" id="ARBA00022517"/>
    </source>
</evidence>
<name>A0A0F7WX72_CHLPN</name>
<dbReference type="GO" id="GO:0042254">
    <property type="term" value="P:ribosome biogenesis"/>
    <property type="evidence" value="ECO:0007669"/>
    <property type="project" value="UniProtKB-KW"/>
</dbReference>
<dbReference type="NCBIfam" id="TIGR00231">
    <property type="entry name" value="small_GTP"/>
    <property type="match status" value="2"/>
</dbReference>
<comment type="function">
    <text evidence="8 10">GTPase that plays an essential role in the late steps of ribosome biogenesis.</text>
</comment>
<protein>
    <recommendedName>
        <fullName evidence="2 8">GTPase Der</fullName>
    </recommendedName>
    <alternativeName>
        <fullName evidence="7 8">GTP-binding protein EngA</fullName>
    </alternativeName>
</protein>
<dbReference type="Pfam" id="PF01926">
    <property type="entry name" value="MMR_HSR1"/>
    <property type="match status" value="2"/>
</dbReference>
<keyword evidence="4 10" id="KW-0677">Repeat</keyword>
<dbReference type="EMBL" id="LN847057">
    <property type="protein sequence ID" value="CRI42969.1"/>
    <property type="molecule type" value="Genomic_DNA"/>
</dbReference>
<dbReference type="NCBIfam" id="TIGR03594">
    <property type="entry name" value="GTPase_EngA"/>
    <property type="match status" value="1"/>
</dbReference>
<proteinExistence type="inferred from homology"/>
<dbReference type="InterPro" id="IPR032859">
    <property type="entry name" value="KH_dom-like"/>
</dbReference>
<feature type="binding site" evidence="8">
    <location>
        <begin position="55"/>
        <end position="59"/>
    </location>
    <ligand>
        <name>GTP</name>
        <dbReference type="ChEBI" id="CHEBI:37565"/>
        <label>1</label>
    </ligand>
</feature>
<dbReference type="CDD" id="cd01894">
    <property type="entry name" value="EngA1"/>
    <property type="match status" value="1"/>
</dbReference>
<feature type="domain" description="EngA-type G" evidence="12">
    <location>
        <begin position="226"/>
        <end position="399"/>
    </location>
</feature>
<dbReference type="PRINTS" id="PR00326">
    <property type="entry name" value="GTP1OBG"/>
</dbReference>